<organism evidence="4 5">
    <name type="scientific">Deefgea piscis</name>
    <dbReference type="NCBI Taxonomy" id="2739061"/>
    <lineage>
        <taxon>Bacteria</taxon>
        <taxon>Pseudomonadati</taxon>
        <taxon>Pseudomonadota</taxon>
        <taxon>Betaproteobacteria</taxon>
        <taxon>Neisseriales</taxon>
        <taxon>Chitinibacteraceae</taxon>
        <taxon>Deefgea</taxon>
    </lineage>
</organism>
<dbReference type="KEGG" id="dee:HQN60_15165"/>
<evidence type="ECO:0000313" key="5">
    <source>
        <dbReference type="Proteomes" id="UP000504844"/>
    </source>
</evidence>
<sequence length="244" mass="27538">MPTALIADDEPLLMAAFASRLAVVWPQLQIVAQAKNGVEAVALLSQWQPDFAFLDIRMPGLNGLQVAATWRDTRVIFVTAYDEYAVAAFEQSAVDYLLKPVSEARLAQCVLRLQREVKPNVDWSQLSRELIAPALPSYLQWLTASLGDSTRLIAVDEVRYFQATDKYTEVVTESGRFLIRTSLKDLLPQLNPQYFAQIHRSYLVSLPAIAKIEKDLLGRQQIYLKNNFAILPLSRSHAAQFKQM</sequence>
<dbReference type="InterPro" id="IPR046947">
    <property type="entry name" value="LytR-like"/>
</dbReference>
<dbReference type="EMBL" id="CP054143">
    <property type="protein sequence ID" value="QKJ67955.1"/>
    <property type="molecule type" value="Genomic_DNA"/>
</dbReference>
<dbReference type="GO" id="GO:0000156">
    <property type="term" value="F:phosphorelay response regulator activity"/>
    <property type="evidence" value="ECO:0007669"/>
    <property type="project" value="InterPro"/>
</dbReference>
<dbReference type="Pfam" id="PF04397">
    <property type="entry name" value="LytTR"/>
    <property type="match status" value="1"/>
</dbReference>
<feature type="domain" description="HTH LytTR-type" evidence="3">
    <location>
        <begin position="142"/>
        <end position="244"/>
    </location>
</feature>
<feature type="modified residue" description="4-aspartylphosphate" evidence="1">
    <location>
        <position position="55"/>
    </location>
</feature>
<proteinExistence type="predicted"/>
<dbReference type="InterPro" id="IPR007492">
    <property type="entry name" value="LytTR_DNA-bd_dom"/>
</dbReference>
<evidence type="ECO:0000259" key="3">
    <source>
        <dbReference type="PROSITE" id="PS50930"/>
    </source>
</evidence>
<name>A0A6M8SRY5_9NEIS</name>
<evidence type="ECO:0000256" key="1">
    <source>
        <dbReference type="PROSITE-ProRule" id="PRU00169"/>
    </source>
</evidence>
<keyword evidence="1" id="KW-0597">Phosphoprotein</keyword>
<protein>
    <submittedName>
        <fullName evidence="4">Response regulator transcription factor</fullName>
    </submittedName>
</protein>
<gene>
    <name evidence="4" type="ORF">HQN60_15165</name>
</gene>
<dbReference type="Gene3D" id="3.40.50.2300">
    <property type="match status" value="1"/>
</dbReference>
<evidence type="ECO:0000259" key="2">
    <source>
        <dbReference type="PROSITE" id="PS50110"/>
    </source>
</evidence>
<accession>A0A6M8SRY5</accession>
<feature type="domain" description="Response regulatory" evidence="2">
    <location>
        <begin position="3"/>
        <end position="114"/>
    </location>
</feature>
<dbReference type="GO" id="GO:0003677">
    <property type="term" value="F:DNA binding"/>
    <property type="evidence" value="ECO:0007669"/>
    <property type="project" value="InterPro"/>
</dbReference>
<dbReference type="SUPFAM" id="SSF52172">
    <property type="entry name" value="CheY-like"/>
    <property type="match status" value="1"/>
</dbReference>
<dbReference type="SMART" id="SM00850">
    <property type="entry name" value="LytTR"/>
    <property type="match status" value="1"/>
</dbReference>
<dbReference type="PANTHER" id="PTHR37299:SF1">
    <property type="entry name" value="STAGE 0 SPORULATION PROTEIN A HOMOLOG"/>
    <property type="match status" value="1"/>
</dbReference>
<dbReference type="Gene3D" id="2.40.50.1020">
    <property type="entry name" value="LytTr DNA-binding domain"/>
    <property type="match status" value="1"/>
</dbReference>
<evidence type="ECO:0000313" key="4">
    <source>
        <dbReference type="EMBL" id="QKJ67955.1"/>
    </source>
</evidence>
<dbReference type="PANTHER" id="PTHR37299">
    <property type="entry name" value="TRANSCRIPTIONAL REGULATOR-RELATED"/>
    <property type="match status" value="1"/>
</dbReference>
<dbReference type="PROSITE" id="PS50930">
    <property type="entry name" value="HTH_LYTTR"/>
    <property type="match status" value="1"/>
</dbReference>
<dbReference type="Proteomes" id="UP000504844">
    <property type="component" value="Chromosome"/>
</dbReference>
<dbReference type="InterPro" id="IPR011006">
    <property type="entry name" value="CheY-like_superfamily"/>
</dbReference>
<reference evidence="4 5" key="1">
    <citation type="submission" date="2020-05" db="EMBL/GenBank/DDBJ databases">
        <title>Complete genome sequence of Deefgea sp. D17.</title>
        <authorList>
            <person name="Bae J.-W."/>
            <person name="Han J.E."/>
        </authorList>
    </citation>
    <scope>NUCLEOTIDE SEQUENCE [LARGE SCALE GENOMIC DNA]</scope>
    <source>
        <strain evidence="4 5">D17</strain>
    </source>
</reference>
<dbReference type="SMART" id="SM00448">
    <property type="entry name" value="REC"/>
    <property type="match status" value="1"/>
</dbReference>
<keyword evidence="5" id="KW-1185">Reference proteome</keyword>
<dbReference type="AlphaFoldDB" id="A0A6M8SRY5"/>
<dbReference type="PROSITE" id="PS50110">
    <property type="entry name" value="RESPONSE_REGULATORY"/>
    <property type="match status" value="1"/>
</dbReference>
<dbReference type="Pfam" id="PF00072">
    <property type="entry name" value="Response_reg"/>
    <property type="match status" value="1"/>
</dbReference>
<dbReference type="InterPro" id="IPR001789">
    <property type="entry name" value="Sig_transdc_resp-reg_receiver"/>
</dbReference>
<dbReference type="RefSeq" id="WP_173534456.1">
    <property type="nucleotide sequence ID" value="NZ_CP054143.1"/>
</dbReference>